<protein>
    <submittedName>
        <fullName evidence="2">DUF2341 domain-containing protein</fullName>
    </submittedName>
</protein>
<dbReference type="AlphaFoldDB" id="A0A7V3N5V3"/>
<dbReference type="SUPFAM" id="SSF49899">
    <property type="entry name" value="Concanavalin A-like lectins/glucanases"/>
    <property type="match status" value="1"/>
</dbReference>
<evidence type="ECO:0000313" key="2">
    <source>
        <dbReference type="EMBL" id="HFZ09252.1"/>
    </source>
</evidence>
<dbReference type="Pfam" id="PF13385">
    <property type="entry name" value="Laminin_G_3"/>
    <property type="match status" value="1"/>
</dbReference>
<name>A0A7V3N5V3_UNCC3</name>
<organism evidence="2">
    <name type="scientific">candidate division CPR3 bacterium</name>
    <dbReference type="NCBI Taxonomy" id="2268181"/>
    <lineage>
        <taxon>Bacteria</taxon>
        <taxon>Bacteria division CPR3</taxon>
    </lineage>
</organism>
<dbReference type="InterPro" id="IPR013320">
    <property type="entry name" value="ConA-like_dom_sf"/>
</dbReference>
<accession>A0A7V3N5V3</accession>
<sequence length="346" mass="38349">MPWLSPWLYRKKITIDETKVDADLTDFPVLVKLTSTNFNFSKALSTGYDIRFTSSDGTTLLKYERERHDATNQVAEYWVKIPSVSGTVNTDFYIYYGNSSASDGADPTNVWDSNFKGVWHLKDYTTSQVNDSTVNANNGTKKGANEPIETNGKIAKAQDFDGTDDRIDTGTTNLPTSYTANQTWEFWIKFDVVNATQGVYTTSNVIDTQSNVGMRIFSDEGALKFGMGWVTDYTIVNPSAGTWYYIALTRTSAGEWKGYSNGINTITQTMTNGWQQIASTIGRMNNGASWYYMNGIIDEFRISNVVRSAAWIKASYNSGNESLVSYGSEETVAGSNLGLLGLLGVQ</sequence>
<dbReference type="Pfam" id="PF10102">
    <property type="entry name" value="DUF2341"/>
    <property type="match status" value="1"/>
</dbReference>
<gene>
    <name evidence="2" type="ORF">ENV41_03885</name>
</gene>
<dbReference type="InterPro" id="IPR018765">
    <property type="entry name" value="DUF2341"/>
</dbReference>
<comment type="caution">
    <text evidence="2">The sequence shown here is derived from an EMBL/GenBank/DDBJ whole genome shotgun (WGS) entry which is preliminary data.</text>
</comment>
<proteinExistence type="predicted"/>
<feature type="domain" description="DUF2341" evidence="1">
    <location>
        <begin position="47"/>
        <end position="112"/>
    </location>
</feature>
<dbReference type="Gene3D" id="2.60.120.200">
    <property type="match status" value="1"/>
</dbReference>
<evidence type="ECO:0000259" key="1">
    <source>
        <dbReference type="Pfam" id="PF10102"/>
    </source>
</evidence>
<reference evidence="2" key="1">
    <citation type="journal article" date="2020" name="mSystems">
        <title>Genome- and Community-Level Interaction Insights into Carbon Utilization and Element Cycling Functions of Hydrothermarchaeota in Hydrothermal Sediment.</title>
        <authorList>
            <person name="Zhou Z."/>
            <person name="Liu Y."/>
            <person name="Xu W."/>
            <person name="Pan J."/>
            <person name="Luo Z.H."/>
            <person name="Li M."/>
        </authorList>
    </citation>
    <scope>NUCLEOTIDE SEQUENCE [LARGE SCALE GENOMIC DNA]</scope>
    <source>
        <strain evidence="2">SpSt-757</strain>
    </source>
</reference>
<dbReference type="EMBL" id="DTGG01000121">
    <property type="protein sequence ID" value="HFZ09252.1"/>
    <property type="molecule type" value="Genomic_DNA"/>
</dbReference>